<dbReference type="GO" id="GO:0003677">
    <property type="term" value="F:DNA binding"/>
    <property type="evidence" value="ECO:0007669"/>
    <property type="project" value="UniProtKB-KW"/>
</dbReference>
<evidence type="ECO:0000256" key="6">
    <source>
        <dbReference type="ARBA" id="ARBA00023163"/>
    </source>
</evidence>
<sequence length="136" mass="15310">MEALTIGKLARQGRVHVETIRYYERRGLLPRPARTPSGYRAFASDSVRRIRFIKRAQELGFSLKEIKDLLSLRATSGARCADVLRRAQAKIKDIEEKIRTLQAMRKGLDRLAEQCSGKGPASTCPILEALDLEAKD</sequence>
<dbReference type="SMART" id="SM00422">
    <property type="entry name" value="HTH_MERR"/>
    <property type="match status" value="1"/>
</dbReference>
<evidence type="ECO:0000256" key="7">
    <source>
        <dbReference type="ARBA" id="ARBA00024874"/>
    </source>
</evidence>
<dbReference type="PANTHER" id="PTHR30204">
    <property type="entry name" value="REDOX-CYCLING DRUG-SENSING TRANSCRIPTIONAL ACTIVATOR SOXR"/>
    <property type="match status" value="1"/>
</dbReference>
<dbReference type="InterPro" id="IPR047057">
    <property type="entry name" value="MerR_fam"/>
</dbReference>
<dbReference type="InterPro" id="IPR015358">
    <property type="entry name" value="Tscrpt_reg_MerR_DNA-bd"/>
</dbReference>
<dbReference type="Gene3D" id="1.10.1660.10">
    <property type="match status" value="1"/>
</dbReference>
<dbReference type="SUPFAM" id="SSF46955">
    <property type="entry name" value="Putative DNA-binding domain"/>
    <property type="match status" value="1"/>
</dbReference>
<dbReference type="GO" id="GO:0046689">
    <property type="term" value="P:response to mercury ion"/>
    <property type="evidence" value="ECO:0007669"/>
    <property type="project" value="UniProtKB-KW"/>
</dbReference>
<keyword evidence="6" id="KW-0804">Transcription</keyword>
<protein>
    <recommendedName>
        <fullName evidence="1">Mercuric resistance operon regulatory protein</fullName>
    </recommendedName>
</protein>
<dbReference type="InterPro" id="IPR009061">
    <property type="entry name" value="DNA-bd_dom_put_sf"/>
</dbReference>
<evidence type="ECO:0000313" key="11">
    <source>
        <dbReference type="Proteomes" id="UP000741360"/>
    </source>
</evidence>
<dbReference type="GO" id="GO:0003700">
    <property type="term" value="F:DNA-binding transcription factor activity"/>
    <property type="evidence" value="ECO:0007669"/>
    <property type="project" value="InterPro"/>
</dbReference>
<evidence type="ECO:0000313" key="10">
    <source>
        <dbReference type="EMBL" id="MBI3014588.1"/>
    </source>
</evidence>
<evidence type="ECO:0000256" key="3">
    <source>
        <dbReference type="ARBA" id="ARBA00022914"/>
    </source>
</evidence>
<evidence type="ECO:0000256" key="8">
    <source>
        <dbReference type="SAM" id="Coils"/>
    </source>
</evidence>
<dbReference type="PANTHER" id="PTHR30204:SF94">
    <property type="entry name" value="HEAVY METAL-DEPENDENT TRANSCRIPTIONAL REGULATOR HI_0293-RELATED"/>
    <property type="match status" value="1"/>
</dbReference>
<comment type="caution">
    <text evidence="10">The sequence shown here is derived from an EMBL/GenBank/DDBJ whole genome shotgun (WGS) entry which is preliminary data.</text>
</comment>
<name>A0A932LZY2_UNCTE</name>
<accession>A0A932LZY2</accession>
<dbReference type="AlphaFoldDB" id="A0A932LZY2"/>
<keyword evidence="8" id="KW-0175">Coiled coil</keyword>
<keyword evidence="3" id="KW-0476">Mercury</keyword>
<dbReference type="InterPro" id="IPR011794">
    <property type="entry name" value="MerR"/>
</dbReference>
<comment type="function">
    <text evidence="7">Mediates the mercuric-dependent induction of mercury resistance operon. In the absence of mercury MerR represses transcription by binding tightly to the mer operator region; when mercury is present the dimeric complex binds a single ion and becomes a potent transcriptional activator, while remaining bound to the mer site.</text>
</comment>
<evidence type="ECO:0000256" key="2">
    <source>
        <dbReference type="ARBA" id="ARBA00022466"/>
    </source>
</evidence>
<feature type="coiled-coil region" evidence="8">
    <location>
        <begin position="84"/>
        <end position="114"/>
    </location>
</feature>
<keyword evidence="5 10" id="KW-0238">DNA-binding</keyword>
<dbReference type="PROSITE" id="PS50937">
    <property type="entry name" value="HTH_MERR_2"/>
    <property type="match status" value="1"/>
</dbReference>
<feature type="domain" description="HTH merR-type" evidence="9">
    <location>
        <begin position="3"/>
        <end position="72"/>
    </location>
</feature>
<evidence type="ECO:0000256" key="1">
    <source>
        <dbReference type="ARBA" id="ARBA00017146"/>
    </source>
</evidence>
<dbReference type="GO" id="GO:0045340">
    <property type="term" value="F:mercury ion binding"/>
    <property type="evidence" value="ECO:0007669"/>
    <property type="project" value="InterPro"/>
</dbReference>
<organism evidence="10 11">
    <name type="scientific">Tectimicrobiota bacterium</name>
    <dbReference type="NCBI Taxonomy" id="2528274"/>
    <lineage>
        <taxon>Bacteria</taxon>
        <taxon>Pseudomonadati</taxon>
        <taxon>Nitrospinota/Tectimicrobiota group</taxon>
        <taxon>Candidatus Tectimicrobiota</taxon>
    </lineage>
</organism>
<dbReference type="Pfam" id="PF09278">
    <property type="entry name" value="MerR-DNA-bind"/>
    <property type="match status" value="1"/>
</dbReference>
<gene>
    <name evidence="10" type="ORF">HYY65_05930</name>
</gene>
<keyword evidence="4" id="KW-0805">Transcription regulation</keyword>
<reference evidence="10" key="1">
    <citation type="submission" date="2020-07" db="EMBL/GenBank/DDBJ databases">
        <title>Huge and variable diversity of episymbiotic CPR bacteria and DPANN archaea in groundwater ecosystems.</title>
        <authorList>
            <person name="He C.Y."/>
            <person name="Keren R."/>
            <person name="Whittaker M."/>
            <person name="Farag I.F."/>
            <person name="Doudna J."/>
            <person name="Cate J.H.D."/>
            <person name="Banfield J.F."/>
        </authorList>
    </citation>
    <scope>NUCLEOTIDE SEQUENCE</scope>
    <source>
        <strain evidence="10">NC_groundwater_717_Ag_S-0.2um_59_8</strain>
    </source>
</reference>
<dbReference type="CDD" id="cd04783">
    <property type="entry name" value="HTH_MerR1"/>
    <property type="match status" value="1"/>
</dbReference>
<keyword evidence="2" id="KW-0475">Mercuric resistance</keyword>
<evidence type="ECO:0000259" key="9">
    <source>
        <dbReference type="PROSITE" id="PS50937"/>
    </source>
</evidence>
<dbReference type="EMBL" id="JACPSX010000105">
    <property type="protein sequence ID" value="MBI3014588.1"/>
    <property type="molecule type" value="Genomic_DNA"/>
</dbReference>
<dbReference type="Proteomes" id="UP000741360">
    <property type="component" value="Unassembled WGS sequence"/>
</dbReference>
<evidence type="ECO:0000256" key="5">
    <source>
        <dbReference type="ARBA" id="ARBA00023125"/>
    </source>
</evidence>
<dbReference type="Pfam" id="PF00376">
    <property type="entry name" value="MerR"/>
    <property type="match status" value="1"/>
</dbReference>
<dbReference type="PRINTS" id="PR00040">
    <property type="entry name" value="HTHMERR"/>
</dbReference>
<proteinExistence type="predicted"/>
<dbReference type="InterPro" id="IPR000551">
    <property type="entry name" value="MerR-type_HTH_dom"/>
</dbReference>
<evidence type="ECO:0000256" key="4">
    <source>
        <dbReference type="ARBA" id="ARBA00023015"/>
    </source>
</evidence>